<feature type="domain" description="B30.2/SPRY" evidence="22">
    <location>
        <begin position="855"/>
        <end position="1047"/>
    </location>
</feature>
<feature type="domain" description="B box-type" evidence="21">
    <location>
        <begin position="625"/>
        <end position="664"/>
    </location>
</feature>
<evidence type="ECO:0000256" key="4">
    <source>
        <dbReference type="ARBA" id="ARBA00022588"/>
    </source>
</evidence>
<dbReference type="Pfam" id="PF00622">
    <property type="entry name" value="SPRY"/>
    <property type="match status" value="1"/>
</dbReference>
<feature type="coiled-coil region" evidence="18">
    <location>
        <begin position="679"/>
        <end position="706"/>
    </location>
</feature>
<keyword evidence="5 23" id="KW-0121">Carboxypeptidase</keyword>
<evidence type="ECO:0000256" key="8">
    <source>
        <dbReference type="ARBA" id="ARBA00022729"/>
    </source>
</evidence>
<dbReference type="InterPro" id="IPR029058">
    <property type="entry name" value="AB_hydrolase_fold"/>
</dbReference>
<evidence type="ECO:0000259" key="22">
    <source>
        <dbReference type="PROSITE" id="PS50188"/>
    </source>
</evidence>
<evidence type="ECO:0000256" key="12">
    <source>
        <dbReference type="ARBA" id="ARBA00022859"/>
    </source>
</evidence>
<keyword evidence="3" id="KW-0964">Secreted</keyword>
<keyword evidence="12" id="KW-0391">Immunity</keyword>
<evidence type="ECO:0000256" key="2">
    <source>
        <dbReference type="ARBA" id="ARBA00009431"/>
    </source>
</evidence>
<keyword evidence="6" id="KW-0645">Protease</keyword>
<dbReference type="InterPro" id="IPR001870">
    <property type="entry name" value="B30.2/SPRY"/>
</dbReference>
<evidence type="ECO:0000256" key="7">
    <source>
        <dbReference type="ARBA" id="ARBA00022723"/>
    </source>
</evidence>
<keyword evidence="8" id="KW-0732">Signal</keyword>
<dbReference type="SMART" id="SM00449">
    <property type="entry name" value="SPRY"/>
    <property type="match status" value="1"/>
</dbReference>
<dbReference type="PANTHER" id="PTHR25465:SF77">
    <property type="entry name" value="E3 UBIQUITIN_ISG15 LIGASE TRIM25"/>
    <property type="match status" value="1"/>
</dbReference>
<dbReference type="InterPro" id="IPR051051">
    <property type="entry name" value="E3_ubiq-ligase_TRIM/RNF"/>
</dbReference>
<dbReference type="InterPro" id="IPR001841">
    <property type="entry name" value="Znf_RING"/>
</dbReference>
<dbReference type="SUPFAM" id="SSF49899">
    <property type="entry name" value="Concanavalin A-like lectins/glucanases"/>
    <property type="match status" value="1"/>
</dbReference>
<dbReference type="AlphaFoldDB" id="A0A662YUZ0"/>
<dbReference type="Gene3D" id="4.10.830.40">
    <property type="match status" value="1"/>
</dbReference>
<gene>
    <name evidence="23" type="ORF">EOD39_10548</name>
</gene>
<dbReference type="CDD" id="cd16597">
    <property type="entry name" value="RING-HC_TRIM25_C-IV"/>
    <property type="match status" value="1"/>
</dbReference>
<dbReference type="CDD" id="cd19776">
    <property type="entry name" value="Bbox2_TRIM25_C-IV"/>
    <property type="match status" value="1"/>
</dbReference>
<evidence type="ECO:0000256" key="10">
    <source>
        <dbReference type="ARBA" id="ARBA00022801"/>
    </source>
</evidence>
<dbReference type="SUPFAM" id="SSF57845">
    <property type="entry name" value="B-box zinc-binding domain"/>
    <property type="match status" value="1"/>
</dbReference>
<keyword evidence="11" id="KW-0862">Zinc</keyword>
<dbReference type="InterPro" id="IPR043136">
    <property type="entry name" value="B30.2/SPRY_sf"/>
</dbReference>
<dbReference type="InterPro" id="IPR018202">
    <property type="entry name" value="Ser_caboxypep_ser_AS"/>
</dbReference>
<dbReference type="PRINTS" id="PR01407">
    <property type="entry name" value="BUTYPHLNCDUF"/>
</dbReference>
<comment type="function">
    <text evidence="14">May be involved in vascular wall and kidney homeostasis.</text>
</comment>
<keyword evidence="18" id="KW-0175">Coiled coil</keyword>
<dbReference type="Pfam" id="PF15227">
    <property type="entry name" value="zf-C3HC4_4"/>
    <property type="match status" value="1"/>
</dbReference>
<feature type="compositionally biased region" description="Polar residues" evidence="19">
    <location>
        <begin position="805"/>
        <end position="821"/>
    </location>
</feature>
<dbReference type="GO" id="GO:0008270">
    <property type="term" value="F:zinc ion binding"/>
    <property type="evidence" value="ECO:0007669"/>
    <property type="project" value="UniProtKB-KW"/>
</dbReference>
<evidence type="ECO:0000256" key="11">
    <source>
        <dbReference type="ARBA" id="ARBA00022833"/>
    </source>
</evidence>
<dbReference type="EMBL" id="SCEB01000269">
    <property type="protein sequence ID" value="RXM99945.1"/>
    <property type="molecule type" value="Genomic_DNA"/>
</dbReference>
<reference evidence="23 24" key="1">
    <citation type="submission" date="2019-01" db="EMBL/GenBank/DDBJ databases">
        <title>Draft Genome and Complete Hox-Cluster Characterization of the Sterlet Sturgeon (Acipenser ruthenus).</title>
        <authorList>
            <person name="Wei Q."/>
        </authorList>
    </citation>
    <scope>NUCLEOTIDE SEQUENCE [LARGE SCALE GENOMIC DNA]</scope>
    <source>
        <strain evidence="23">WHYD16114868_AA</strain>
        <tissue evidence="23">Blood</tissue>
    </source>
</reference>
<evidence type="ECO:0000256" key="5">
    <source>
        <dbReference type="ARBA" id="ARBA00022645"/>
    </source>
</evidence>
<evidence type="ECO:0000256" key="6">
    <source>
        <dbReference type="ARBA" id="ARBA00022670"/>
    </source>
</evidence>
<evidence type="ECO:0000256" key="14">
    <source>
        <dbReference type="ARBA" id="ARBA00055847"/>
    </source>
</evidence>
<dbReference type="Pfam" id="PF00450">
    <property type="entry name" value="Peptidase_S10"/>
    <property type="match status" value="1"/>
</dbReference>
<evidence type="ECO:0000259" key="21">
    <source>
        <dbReference type="PROSITE" id="PS50119"/>
    </source>
</evidence>
<feature type="region of interest" description="Disordered" evidence="19">
    <location>
        <begin position="803"/>
        <end position="856"/>
    </location>
</feature>
<feature type="domain" description="RING-type" evidence="20">
    <location>
        <begin position="494"/>
        <end position="536"/>
    </location>
</feature>
<dbReference type="SMART" id="SM00589">
    <property type="entry name" value="PRY"/>
    <property type="match status" value="1"/>
</dbReference>
<proteinExistence type="inferred from homology"/>
<dbReference type="GO" id="GO:0045087">
    <property type="term" value="P:innate immune response"/>
    <property type="evidence" value="ECO:0007669"/>
    <property type="project" value="UniProtKB-KW"/>
</dbReference>
<organism evidence="23 24">
    <name type="scientific">Acipenser ruthenus</name>
    <name type="common">Sterlet sturgeon</name>
    <dbReference type="NCBI Taxonomy" id="7906"/>
    <lineage>
        <taxon>Eukaryota</taxon>
        <taxon>Metazoa</taxon>
        <taxon>Chordata</taxon>
        <taxon>Craniata</taxon>
        <taxon>Vertebrata</taxon>
        <taxon>Euteleostomi</taxon>
        <taxon>Actinopterygii</taxon>
        <taxon>Chondrostei</taxon>
        <taxon>Acipenseriformes</taxon>
        <taxon>Acipenseridae</taxon>
        <taxon>Acipenser</taxon>
    </lineage>
</organism>
<dbReference type="SUPFAM" id="SSF57850">
    <property type="entry name" value="RING/U-box"/>
    <property type="match status" value="1"/>
</dbReference>
<dbReference type="Pfam" id="PF22586">
    <property type="entry name" value="ANCHR-like_BBOX"/>
    <property type="match status" value="1"/>
</dbReference>
<dbReference type="PROSITE" id="PS00131">
    <property type="entry name" value="CARBOXYPEPT_SER_SER"/>
    <property type="match status" value="1"/>
</dbReference>
<dbReference type="Proteomes" id="UP000289886">
    <property type="component" value="Unassembled WGS sequence"/>
</dbReference>
<dbReference type="InterPro" id="IPR058030">
    <property type="entry name" value="TRIM8/14/16/25/29/45/65_CC"/>
</dbReference>
<dbReference type="PRINTS" id="PR00724">
    <property type="entry name" value="CRBOXYPTASEC"/>
</dbReference>
<keyword evidence="9 17" id="KW-0863">Zinc-finger</keyword>
<dbReference type="PROSITE" id="PS00518">
    <property type="entry name" value="ZF_RING_1"/>
    <property type="match status" value="1"/>
</dbReference>
<dbReference type="Gene3D" id="3.40.50.1820">
    <property type="entry name" value="alpha/beta hydrolase"/>
    <property type="match status" value="1"/>
</dbReference>
<evidence type="ECO:0000256" key="1">
    <source>
        <dbReference type="ARBA" id="ARBA00004613"/>
    </source>
</evidence>
<dbReference type="InterPro" id="IPR003879">
    <property type="entry name" value="Butyrophylin_SPRY"/>
</dbReference>
<dbReference type="GO" id="GO:0005576">
    <property type="term" value="C:extracellular region"/>
    <property type="evidence" value="ECO:0007669"/>
    <property type="project" value="UniProtKB-SubCell"/>
</dbReference>
<dbReference type="FunFam" id="3.40.50.1820:FF:000075">
    <property type="entry name" value="Carboxypeptidase"/>
    <property type="match status" value="1"/>
</dbReference>
<dbReference type="PROSITE" id="PS50089">
    <property type="entry name" value="ZF_RING_2"/>
    <property type="match status" value="1"/>
</dbReference>
<dbReference type="Gene3D" id="2.60.120.920">
    <property type="match status" value="1"/>
</dbReference>
<dbReference type="GO" id="GO:0004185">
    <property type="term" value="F:serine-type carboxypeptidase activity"/>
    <property type="evidence" value="ECO:0007669"/>
    <property type="project" value="InterPro"/>
</dbReference>
<evidence type="ECO:0000313" key="23">
    <source>
        <dbReference type="EMBL" id="RXM99945.1"/>
    </source>
</evidence>
<dbReference type="SMART" id="SM00184">
    <property type="entry name" value="RING"/>
    <property type="match status" value="1"/>
</dbReference>
<dbReference type="SMART" id="SM00336">
    <property type="entry name" value="BBOX"/>
    <property type="match status" value="2"/>
</dbReference>
<dbReference type="PROSITE" id="PS50188">
    <property type="entry name" value="B302_SPRY"/>
    <property type="match status" value="1"/>
</dbReference>
<dbReference type="Pfam" id="PF25600">
    <property type="entry name" value="TRIM_CC"/>
    <property type="match status" value="1"/>
</dbReference>
<evidence type="ECO:0000256" key="13">
    <source>
        <dbReference type="ARBA" id="ARBA00023180"/>
    </source>
</evidence>
<dbReference type="Pfam" id="PF13765">
    <property type="entry name" value="PRY"/>
    <property type="match status" value="1"/>
</dbReference>
<comment type="subcellular location">
    <subcellularLocation>
        <location evidence="1">Secreted</location>
    </subcellularLocation>
</comment>
<comment type="similarity">
    <text evidence="2">Belongs to the peptidase S10 family.</text>
</comment>
<name>A0A662YUZ0_ACIRT</name>
<protein>
    <recommendedName>
        <fullName evidence="15">Retinoid-inducible serine carboxypeptidase</fullName>
    </recommendedName>
    <alternativeName>
        <fullName evidence="16">Serine carboxypeptidase 1</fullName>
    </alternativeName>
</protein>
<evidence type="ECO:0000256" key="19">
    <source>
        <dbReference type="SAM" id="MobiDB-lite"/>
    </source>
</evidence>
<evidence type="ECO:0000259" key="20">
    <source>
        <dbReference type="PROSITE" id="PS50089"/>
    </source>
</evidence>
<comment type="caution">
    <text evidence="23">The sequence shown here is derived from an EMBL/GenBank/DDBJ whole genome shotgun (WGS) entry which is preliminary data.</text>
</comment>
<dbReference type="InterPro" id="IPR003877">
    <property type="entry name" value="SPRY_dom"/>
</dbReference>
<evidence type="ECO:0000256" key="17">
    <source>
        <dbReference type="PROSITE-ProRule" id="PRU00024"/>
    </source>
</evidence>
<dbReference type="GO" id="GO:0005737">
    <property type="term" value="C:cytoplasm"/>
    <property type="evidence" value="ECO:0007669"/>
    <property type="project" value="UniProtKB-ARBA"/>
</dbReference>
<dbReference type="PROSITE" id="PS50119">
    <property type="entry name" value="ZF_BBOX"/>
    <property type="match status" value="1"/>
</dbReference>
<dbReference type="PANTHER" id="PTHR25465">
    <property type="entry name" value="B-BOX DOMAIN CONTAINING"/>
    <property type="match status" value="1"/>
</dbReference>
<dbReference type="InterPro" id="IPR006574">
    <property type="entry name" value="PRY"/>
</dbReference>
<evidence type="ECO:0000256" key="15">
    <source>
        <dbReference type="ARBA" id="ARBA00070242"/>
    </source>
</evidence>
<keyword evidence="24" id="KW-1185">Reference proteome</keyword>
<dbReference type="InterPro" id="IPR013320">
    <property type="entry name" value="ConA-like_dom_sf"/>
</dbReference>
<dbReference type="SUPFAM" id="SSF53474">
    <property type="entry name" value="alpha/beta-Hydrolases"/>
    <property type="match status" value="1"/>
</dbReference>
<dbReference type="InterPro" id="IPR000315">
    <property type="entry name" value="Znf_B-box"/>
</dbReference>
<dbReference type="Gene3D" id="3.30.40.10">
    <property type="entry name" value="Zinc/RING finger domain, C3HC4 (zinc finger)"/>
    <property type="match status" value="1"/>
</dbReference>
<keyword evidence="7" id="KW-0479">Metal-binding</keyword>
<dbReference type="InterPro" id="IPR017907">
    <property type="entry name" value="Znf_RING_CS"/>
</dbReference>
<evidence type="ECO:0000256" key="16">
    <source>
        <dbReference type="ARBA" id="ARBA00077736"/>
    </source>
</evidence>
<dbReference type="InterPro" id="IPR013083">
    <property type="entry name" value="Znf_RING/FYVE/PHD"/>
</dbReference>
<keyword evidence="13" id="KW-0325">Glycoprotein</keyword>
<evidence type="ECO:0000256" key="3">
    <source>
        <dbReference type="ARBA" id="ARBA00022525"/>
    </source>
</evidence>
<dbReference type="GO" id="GO:0006508">
    <property type="term" value="P:proteolysis"/>
    <property type="evidence" value="ECO:0007669"/>
    <property type="project" value="UniProtKB-KW"/>
</dbReference>
<evidence type="ECO:0000256" key="18">
    <source>
        <dbReference type="SAM" id="Coils"/>
    </source>
</evidence>
<evidence type="ECO:0000256" key="9">
    <source>
        <dbReference type="ARBA" id="ARBA00022771"/>
    </source>
</evidence>
<dbReference type="InterPro" id="IPR001563">
    <property type="entry name" value="Peptidase_S10"/>
</dbReference>
<keyword evidence="10" id="KW-0378">Hydrolase</keyword>
<keyword evidence="4" id="KW-0399">Innate immunity</keyword>
<sequence>MRFSFSAIINKIRQLNHTFIKAHFQLYLFILRVFQISVTNRKPGAILLRGSLGCGSETPVGIKSVALFSSGAAPLTESKESWGYVNVRDGAHMFWWLYYANNPTKNFTQLPLVMWLQGGPGASSCGFGNFEEIGPLDRDLKPRNTTWVQSASVLFVDNPVGTGYSYTSASDAFAKDLATVASDMMDLLKQFFQSKPEFQSVPFYIFSESYGGKMAAAIALSLNEAVQTGSIKCNFAGVALGDSWISPLDSVLTWGPYLYSTSLLDDRGLAEVTNAAKRVQEAVERQEFDTATELWSLAENAVEQNTNGVNFYNILTKDPDGGKGNYAAQNGHLASLYQRHVKPLHRQTLDQLMNGEIRKKLKIIPDSVTWGGQSAEVFSSMSGDFMKPVIDIVDQLLAAKVNVTVYNGQLDLIVDTMGQEVWVKKLKWPGLASFSKMKWTPLYVSADQSDTAAFYKSYENFTFYWILKAGHMYSTEKMAGGPSSLSSLEDELTCSICLSIFHNPVTTPCGHNFCLSCLELTWKDDLAIGYSCPQCRHQFYAKPTLHKNTVLSSVVATVSKSLKDKSQDETKGADSTVIFCDTCMVNKASKTCLTCMVSYCDSHLRPHHENPVFQGHQLTEPLPDLQQRICKEHHKTLEFYCKDHSKCICGACLHSHLTCRFTSLDGEIAEKEDSAANRKAAFEAEYRVMKDLIEKEEREAMNLVDKEEQSAQARIQSLMHKITKNIEEMSSCKDQIESVLAQGQRITLLQCTVEFPQSVTFTPYAPGVNMNSKQMKMYKSSAFSLKKYLTDVLSLPVEERAQKLNEGTDQTSVVAGDSTPTKKPGDGNKKSNKSVKPPKPKDPPKNTSCASKIVKPINPTEVTNRHDLLQNAAVLKLDARTAHKRIVISDNFTKASVSDELMSYPDNPVRFTVCSQVLCSKGFSKGCHYWEVKLTSSNFCAIGVASGSIERKGPTSKLGRNKESWCIEWFNVKLSAWHDQRETVLENPSSSRVGVLLDCDGGSLTFYSISDRVYPIHTYSCRFPEAVYPAFWLFSSGTTVSLCKLTA</sequence>
<evidence type="ECO:0000313" key="24">
    <source>
        <dbReference type="Proteomes" id="UP000289886"/>
    </source>
</evidence>
<accession>A0A662YUZ0</accession>
<dbReference type="Gene3D" id="3.30.160.60">
    <property type="entry name" value="Classic Zinc Finger"/>
    <property type="match status" value="1"/>
</dbReference>